<dbReference type="Pfam" id="PF07707">
    <property type="entry name" value="BACK"/>
    <property type="match status" value="1"/>
</dbReference>
<protein>
    <recommendedName>
        <fullName evidence="6">BTB domain-containing protein</fullName>
    </recommendedName>
</protein>
<dbReference type="InterPro" id="IPR011705">
    <property type="entry name" value="BACK"/>
</dbReference>
<dbReference type="EMBL" id="BSYO01000031">
    <property type="protein sequence ID" value="GMH26341.1"/>
    <property type="molecule type" value="Genomic_DNA"/>
</dbReference>
<dbReference type="InterPro" id="IPR011333">
    <property type="entry name" value="SKP1/BTB/POZ_sf"/>
</dbReference>
<dbReference type="PROSITE" id="PS00998">
    <property type="entry name" value="G10_2"/>
    <property type="match status" value="1"/>
</dbReference>
<dbReference type="PROSITE" id="PS00018">
    <property type="entry name" value="EF_HAND_1"/>
    <property type="match status" value="1"/>
</dbReference>
<dbReference type="SMART" id="SM00367">
    <property type="entry name" value="LRR_CC"/>
    <property type="match status" value="4"/>
</dbReference>
<dbReference type="InterPro" id="IPR001748">
    <property type="entry name" value="BUD31"/>
</dbReference>
<proteinExistence type="inferred from homology"/>
<dbReference type="GO" id="GO:0000398">
    <property type="term" value="P:mRNA splicing, via spliceosome"/>
    <property type="evidence" value="ECO:0007669"/>
    <property type="project" value="TreeGrafter"/>
</dbReference>
<dbReference type="InterPro" id="IPR018230">
    <property type="entry name" value="BUD31/G10-rel_CS"/>
</dbReference>
<comment type="caution">
    <text evidence="7">The sequence shown here is derived from an EMBL/GenBank/DDBJ whole genome shotgun (WGS) entry which is preliminary data.</text>
</comment>
<dbReference type="Gene3D" id="3.80.10.10">
    <property type="entry name" value="Ribonuclease Inhibitor"/>
    <property type="match status" value="2"/>
</dbReference>
<dbReference type="SMART" id="SM00875">
    <property type="entry name" value="BACK"/>
    <property type="match status" value="1"/>
</dbReference>
<dbReference type="GO" id="GO:0005681">
    <property type="term" value="C:spliceosomal complex"/>
    <property type="evidence" value="ECO:0007669"/>
    <property type="project" value="TreeGrafter"/>
</dbReference>
<sequence>MVRWSGVLQGVDSHDKAMNSASVGNDFVILECTDPNCTDPENTGAGEISISTDDISGWDLPAIINHRIVRVKADRNRLIEHSSYFRGLLGGGFRESQMSFVQVRWSIEAFLNILRFMHGCLLRVTSSNCLFLFQAALYFGVEMILLEFTTWLSKDSSQIEMDDAIHIHNFALEHGIEMVRELCIGYIAKNFMLALASGTFVNIPYSLLLSCLEHQHLTVDSERHLAEALLAWVSANLQQPELTTKPEYGCTDILKRVRVCLLPLWFAMGKRKCCYFSGLAERTIDAIFSLLERLSSFPNIAGDDDLSCMRIRLTKYTKKLDLSGCPQINSTILLLSLLPSSNTTDFLLQIQSSLSTLSFGSVEEVDISKCPSLHLRAAIQWLCMSFPSLQILRAAYLLDIEALNLRQLLGMCSSVHEIDLTVDSSPIITSQGSIICNRGFAGQVPRTCWDVTSSFGSHIAKLTLEGRTDINDSDLLDISEFCVSLNYLNIQSCISLTDVGISNFLSKCINLHSLIASYTKFGRRSVLSLCCGIPDARNFSVALLEQKNIGPSLANLQMLHVDGCNGVHEASLVDILSRVHMVKSLCLRDTSLSDKALCSFSGSSLEVLDVSNTLVTEVALCHIVHKNPGLRCLRARGCKNLHQNKNTNNDIGSHSSYPCQELFIELRKTFKLEELTVGWGFSFFSLDALGPAIISLKSLTVGLGGTLGPEGLMLLPSLCPLLESVTLFFQIISDDIVMVLLETLGNLRKFEVCYCMGVISSSILGLSVPNLRILKLERVTPWMTNGDLAILTQSCANLIELSLIGCVCLDADTQLIISQGWPGLICLHLEDCGSITANGFGSLFDCKALEDLLLRHTGRGLKRNFILEAASKLPMLRILSVDSCDAIEDTFRQPNLNNRYSREYLKVARCDVEKPRKRPVHKETSVDVYDTNAIHTTPLSLSFETVRPSSKSSVLLRNRPLLLSHSVRNRKHLFEHLILSSRICLNIGSICSKSSLKMPKVKTSRVKYPEGWELIEPTLRELQAKMREAENETNEGKRKCESLWPIFKTAHQKSRYIFDLYHRRKEISKELYEFCLDQGYADRNLIAKWKKPGYERLCCLRCMQPRDHNFQTTCVCRVPKHLREEKVIECVHCGCRGCASGD</sequence>
<dbReference type="SUPFAM" id="SSF54695">
    <property type="entry name" value="POZ domain"/>
    <property type="match status" value="1"/>
</dbReference>
<dbReference type="AlphaFoldDB" id="A0AAD3Y4A2"/>
<reference evidence="7" key="1">
    <citation type="submission" date="2023-05" db="EMBL/GenBank/DDBJ databases">
        <title>Nepenthes gracilis genome sequencing.</title>
        <authorList>
            <person name="Fukushima K."/>
        </authorList>
    </citation>
    <scope>NUCLEOTIDE SEQUENCE</scope>
    <source>
        <strain evidence="7">SING2019-196</strain>
    </source>
</reference>
<dbReference type="Gene3D" id="1.25.40.420">
    <property type="match status" value="1"/>
</dbReference>
<dbReference type="InterPro" id="IPR018247">
    <property type="entry name" value="EF_Hand_1_Ca_BS"/>
</dbReference>
<name>A0AAD3Y4A2_NEPGR</name>
<evidence type="ECO:0000256" key="2">
    <source>
        <dbReference type="ARBA" id="ARBA00004123"/>
    </source>
</evidence>
<dbReference type="InterPro" id="IPR032675">
    <property type="entry name" value="LRR_dom_sf"/>
</dbReference>
<evidence type="ECO:0000256" key="4">
    <source>
        <dbReference type="ARBA" id="ARBA00005287"/>
    </source>
</evidence>
<dbReference type="PRINTS" id="PR00322">
    <property type="entry name" value="G10"/>
</dbReference>
<dbReference type="InterPro" id="IPR000210">
    <property type="entry name" value="BTB/POZ_dom"/>
</dbReference>
<feature type="domain" description="BTB" evidence="6">
    <location>
        <begin position="58"/>
        <end position="126"/>
    </location>
</feature>
<evidence type="ECO:0000256" key="5">
    <source>
        <dbReference type="ARBA" id="ARBA00023242"/>
    </source>
</evidence>
<dbReference type="PANTHER" id="PTHR19411">
    <property type="entry name" value="PROTEIN BUD31-RELATED"/>
    <property type="match status" value="1"/>
</dbReference>
<dbReference type="PROSITE" id="PS50097">
    <property type="entry name" value="BTB"/>
    <property type="match status" value="1"/>
</dbReference>
<evidence type="ECO:0000256" key="3">
    <source>
        <dbReference type="ARBA" id="ARBA00004906"/>
    </source>
</evidence>
<dbReference type="InterPro" id="IPR006553">
    <property type="entry name" value="Leu-rich_rpt_Cys-con_subtyp"/>
</dbReference>
<dbReference type="Pfam" id="PF01125">
    <property type="entry name" value="BUD31"/>
    <property type="match status" value="1"/>
</dbReference>
<dbReference type="Gene3D" id="3.30.710.10">
    <property type="entry name" value="Potassium Channel Kv1.1, Chain A"/>
    <property type="match status" value="1"/>
</dbReference>
<gene>
    <name evidence="7" type="ORF">Nepgr_028184</name>
</gene>
<comment type="function">
    <text evidence="1">May act as a substrate-specific adapter of an E3 ubiquitin-protein ligase complex (CUL3-RBX1-BTB) which mediates the ubiquitination and subsequent proteasomal degradation of target proteins.</text>
</comment>
<evidence type="ECO:0000259" key="6">
    <source>
        <dbReference type="PROSITE" id="PS50097"/>
    </source>
</evidence>
<dbReference type="Proteomes" id="UP001279734">
    <property type="component" value="Unassembled WGS sequence"/>
</dbReference>
<evidence type="ECO:0000313" key="7">
    <source>
        <dbReference type="EMBL" id="GMH26341.1"/>
    </source>
</evidence>
<dbReference type="PANTHER" id="PTHR19411:SF0">
    <property type="entry name" value="PROTEIN BUD31 HOMOLOG"/>
    <property type="match status" value="1"/>
</dbReference>
<keyword evidence="5" id="KW-0539">Nucleus</keyword>
<evidence type="ECO:0000313" key="8">
    <source>
        <dbReference type="Proteomes" id="UP001279734"/>
    </source>
</evidence>
<evidence type="ECO:0000256" key="1">
    <source>
        <dbReference type="ARBA" id="ARBA00002668"/>
    </source>
</evidence>
<accession>A0AAD3Y4A2</accession>
<comment type="pathway">
    <text evidence="3">Protein modification; protein ubiquitination.</text>
</comment>
<dbReference type="Pfam" id="PF00651">
    <property type="entry name" value="BTB"/>
    <property type="match status" value="1"/>
</dbReference>
<comment type="similarity">
    <text evidence="4">Belongs to the BUD31 (G10) family.</text>
</comment>
<comment type="subcellular location">
    <subcellularLocation>
        <location evidence="2">Nucleus</location>
    </subcellularLocation>
</comment>
<organism evidence="7 8">
    <name type="scientific">Nepenthes gracilis</name>
    <name type="common">Slender pitcher plant</name>
    <dbReference type="NCBI Taxonomy" id="150966"/>
    <lineage>
        <taxon>Eukaryota</taxon>
        <taxon>Viridiplantae</taxon>
        <taxon>Streptophyta</taxon>
        <taxon>Embryophyta</taxon>
        <taxon>Tracheophyta</taxon>
        <taxon>Spermatophyta</taxon>
        <taxon>Magnoliopsida</taxon>
        <taxon>eudicotyledons</taxon>
        <taxon>Gunneridae</taxon>
        <taxon>Pentapetalae</taxon>
        <taxon>Caryophyllales</taxon>
        <taxon>Nepenthaceae</taxon>
        <taxon>Nepenthes</taxon>
    </lineage>
</organism>
<keyword evidence="8" id="KW-1185">Reference proteome</keyword>
<dbReference type="PROSITE" id="PS00997">
    <property type="entry name" value="G10_1"/>
    <property type="match status" value="1"/>
</dbReference>
<dbReference type="SUPFAM" id="SSF52047">
    <property type="entry name" value="RNI-like"/>
    <property type="match status" value="2"/>
</dbReference>